<dbReference type="InterPro" id="IPR013785">
    <property type="entry name" value="Aldolase_TIM"/>
</dbReference>
<dbReference type="Pfam" id="PF01791">
    <property type="entry name" value="DeoC"/>
    <property type="match status" value="1"/>
</dbReference>
<dbReference type="GO" id="GO:0004332">
    <property type="term" value="F:fructose-bisphosphate aldolase activity"/>
    <property type="evidence" value="ECO:0007669"/>
    <property type="project" value="UniProtKB-EC"/>
</dbReference>
<dbReference type="InterPro" id="IPR050456">
    <property type="entry name" value="DeoC/FbaB_aldolase"/>
</dbReference>
<dbReference type="AlphaFoldDB" id="A0A2P1P811"/>
<dbReference type="OrthoDB" id="9769559at2"/>
<dbReference type="SUPFAM" id="SSF51569">
    <property type="entry name" value="Aldolase"/>
    <property type="match status" value="1"/>
</dbReference>
<evidence type="ECO:0000256" key="4">
    <source>
        <dbReference type="ARBA" id="ARBA00049653"/>
    </source>
</evidence>
<dbReference type="RefSeq" id="WP_106874258.1">
    <property type="nucleotide sequence ID" value="NZ_CP027845.1"/>
</dbReference>
<organism evidence="6 7">
    <name type="scientific">Candidatus Phycorickettsia trachydisci</name>
    <dbReference type="NCBI Taxonomy" id="2115978"/>
    <lineage>
        <taxon>Bacteria</taxon>
        <taxon>Pseudomonadati</taxon>
        <taxon>Pseudomonadota</taxon>
        <taxon>Alphaproteobacteria</taxon>
        <taxon>Rickettsiales</taxon>
        <taxon>Rickettsiaceae</taxon>
        <taxon>Candidatus Phycorickettsia</taxon>
    </lineage>
</organism>
<evidence type="ECO:0000256" key="1">
    <source>
        <dbReference type="ARBA" id="ARBA00013068"/>
    </source>
</evidence>
<keyword evidence="2" id="KW-0456">Lyase</keyword>
<reference evidence="6 7" key="1">
    <citation type="submission" date="2018-03" db="EMBL/GenBank/DDBJ databases">
        <title>A gene transfer event suggests a long-term partnership between eustigmatophyte algae and a novel lineage of endosymbiotic bacteria.</title>
        <authorList>
            <person name="Yurchenko T."/>
            <person name="Sevcikova T."/>
            <person name="Pribyl P."/>
            <person name="El Karkouri K."/>
            <person name="Klimes V."/>
            <person name="Amaral R."/>
            <person name="Zbrankova V."/>
            <person name="Kim E."/>
            <person name="Raoult D."/>
            <person name="Santos L.M.A."/>
            <person name="Elias M."/>
        </authorList>
    </citation>
    <scope>NUCLEOTIDE SEQUENCE [LARGE SCALE GENOMIC DNA]</scope>
    <source>
        <strain evidence="6">CCALA 838</strain>
    </source>
</reference>
<proteinExistence type="inferred from homology"/>
<dbReference type="EC" id="4.1.2.13" evidence="1"/>
<dbReference type="InterPro" id="IPR002915">
    <property type="entry name" value="DeoC/FbaB/LacD_aldolase"/>
</dbReference>
<dbReference type="KEGG" id="ptc:phytr_4440"/>
<feature type="active site" description="Schiff-base intermediate with dihydroxyacetone-P" evidence="5">
    <location>
        <position position="208"/>
    </location>
</feature>
<evidence type="ECO:0000256" key="5">
    <source>
        <dbReference type="PIRSR" id="PIRSR038992-1"/>
    </source>
</evidence>
<comment type="similarity">
    <text evidence="4">Belongs to the DeoC/FbaB aldolase family. FbaB subfamily.</text>
</comment>
<dbReference type="PANTHER" id="PTHR47916">
    <property type="entry name" value="FRUCTOSE-BISPHOSPHATE ALDOLASE CLASS 1"/>
    <property type="match status" value="1"/>
</dbReference>
<keyword evidence="7" id="KW-1185">Reference proteome</keyword>
<dbReference type="NCBIfam" id="NF006704">
    <property type="entry name" value="PRK09250.1-1"/>
    <property type="match status" value="1"/>
</dbReference>
<dbReference type="Gene3D" id="3.20.20.70">
    <property type="entry name" value="Aldolase class I"/>
    <property type="match status" value="1"/>
</dbReference>
<dbReference type="SMART" id="SM01133">
    <property type="entry name" value="DeoC"/>
    <property type="match status" value="1"/>
</dbReference>
<sequence length="308" mass="33750">MTQVTEKVKEVLSWYSNENNGVRTNLARMLMHGKLAGTGKLVIMPVDQGFEHGPDRSFAVNPDAYDPEYHFKVAIQGGCSAYAAPLGMLEAAADKFTGQIPLILKLNSSYSLASSELSPEQVFTASVQDAMRLGCVGVGMTIYPGSNKFYKNLKRIKKTIFEAKSHGLAVVLWAYPRGEGVSKEGQNAIDVCAYSGHIAALLGANIIKLKPPANFVEKDEIKKIYQNTGVKTESLSDRIQHVMKAIMNHKRLVVFSGGGKKSDKDILDEIKMIAQGGGSGSIIGRNNFQRPFKESLELLQKICHIYHS</sequence>
<keyword evidence="3" id="KW-0704">Schiff base</keyword>
<evidence type="ECO:0000256" key="2">
    <source>
        <dbReference type="ARBA" id="ARBA00023239"/>
    </source>
</evidence>
<evidence type="ECO:0000313" key="7">
    <source>
        <dbReference type="Proteomes" id="UP000241762"/>
    </source>
</evidence>
<dbReference type="PIRSF" id="PIRSF038992">
    <property type="entry name" value="Aldolase_Ia"/>
    <property type="match status" value="1"/>
</dbReference>
<evidence type="ECO:0000256" key="3">
    <source>
        <dbReference type="ARBA" id="ARBA00023270"/>
    </source>
</evidence>
<protein>
    <recommendedName>
        <fullName evidence="1">fructose-bisphosphate aldolase</fullName>
        <ecNumber evidence="1">4.1.2.13</ecNumber>
    </recommendedName>
</protein>
<dbReference type="Proteomes" id="UP000241762">
    <property type="component" value="Chromosome"/>
</dbReference>
<gene>
    <name evidence="6" type="ORF">phytr_4440</name>
</gene>
<dbReference type="EMBL" id="CP027845">
    <property type="protein sequence ID" value="AVP87394.1"/>
    <property type="molecule type" value="Genomic_DNA"/>
</dbReference>
<dbReference type="GO" id="GO:0006096">
    <property type="term" value="P:glycolytic process"/>
    <property type="evidence" value="ECO:0007669"/>
    <property type="project" value="UniProtKB-KW"/>
</dbReference>
<dbReference type="InterPro" id="IPR041720">
    <property type="entry name" value="FbaB-like"/>
</dbReference>
<dbReference type="PANTHER" id="PTHR47916:SF4">
    <property type="entry name" value="FRUCTOSE-BISPHOSPHATE ALDOLASE CLASS 1"/>
    <property type="match status" value="1"/>
</dbReference>
<accession>A0A2P1P811</accession>
<feature type="active site" description="Proton donor" evidence="5">
    <location>
        <position position="175"/>
    </location>
</feature>
<evidence type="ECO:0000313" key="6">
    <source>
        <dbReference type="EMBL" id="AVP87394.1"/>
    </source>
</evidence>
<name>A0A2P1P811_9RICK</name>